<dbReference type="CDD" id="cd15517">
    <property type="entry name" value="PHD_TCF19_like"/>
    <property type="match status" value="1"/>
</dbReference>
<reference evidence="2" key="1">
    <citation type="submission" date="2021-04" db="EMBL/GenBank/DDBJ databases">
        <authorList>
            <person name="Tunstrom K."/>
        </authorList>
    </citation>
    <scope>NUCLEOTIDE SEQUENCE</scope>
</reference>
<feature type="region of interest" description="Disordered" evidence="1">
    <location>
        <begin position="149"/>
        <end position="173"/>
    </location>
</feature>
<protein>
    <submittedName>
        <fullName evidence="2">(apollo) hypothetical protein</fullName>
    </submittedName>
</protein>
<dbReference type="OrthoDB" id="7482671at2759"/>
<feature type="compositionally biased region" description="Basic residues" evidence="1">
    <location>
        <begin position="162"/>
        <end position="172"/>
    </location>
</feature>
<evidence type="ECO:0000313" key="2">
    <source>
        <dbReference type="EMBL" id="CAG5047490.1"/>
    </source>
</evidence>
<gene>
    <name evidence="2" type="ORF">PAPOLLO_LOCUS23945</name>
</gene>
<dbReference type="EMBL" id="CAJQZP010001449">
    <property type="protein sequence ID" value="CAG5047490.1"/>
    <property type="molecule type" value="Genomic_DNA"/>
</dbReference>
<evidence type="ECO:0000313" key="3">
    <source>
        <dbReference type="Proteomes" id="UP000691718"/>
    </source>
</evidence>
<feature type="region of interest" description="Disordered" evidence="1">
    <location>
        <begin position="185"/>
        <end position="217"/>
    </location>
</feature>
<proteinExistence type="predicted"/>
<dbReference type="AlphaFoldDB" id="A0A8S3XZY2"/>
<comment type="caution">
    <text evidence="2">The sequence shown here is derived from an EMBL/GenBank/DDBJ whole genome shotgun (WGS) entry which is preliminary data.</text>
</comment>
<sequence>MSTAINGFRKCGIWPYNQNNFTDADFISAETTNIQNIADSSKVEQQGVSEAEGLQSGTVPCLSLTTTVTTVSSTATISSHTETLATLPEATTTSSTPLRTELIAECYEALTPTVVKTPVLEPEPGCSYSPKPAIRAACRDLTSSFENASPSDILPIPSVQRTKNRKQYRRGKTAIITSTPYKNELENLKKPGKTSNPNDPRLKRNAKNKQKTKQSDKTQKCNDEDVICLYCNDVNHSFLTSLEPWVACQLCGRWAHNACAGVDNEDLEEIHICLFCENN</sequence>
<name>A0A8S3XZY2_PARAO</name>
<accession>A0A8S3XZY2</accession>
<dbReference type="Proteomes" id="UP000691718">
    <property type="component" value="Unassembled WGS sequence"/>
</dbReference>
<evidence type="ECO:0000256" key="1">
    <source>
        <dbReference type="SAM" id="MobiDB-lite"/>
    </source>
</evidence>
<organism evidence="2 3">
    <name type="scientific">Parnassius apollo</name>
    <name type="common">Apollo butterfly</name>
    <name type="synonym">Papilio apollo</name>
    <dbReference type="NCBI Taxonomy" id="110799"/>
    <lineage>
        <taxon>Eukaryota</taxon>
        <taxon>Metazoa</taxon>
        <taxon>Ecdysozoa</taxon>
        <taxon>Arthropoda</taxon>
        <taxon>Hexapoda</taxon>
        <taxon>Insecta</taxon>
        <taxon>Pterygota</taxon>
        <taxon>Neoptera</taxon>
        <taxon>Endopterygota</taxon>
        <taxon>Lepidoptera</taxon>
        <taxon>Glossata</taxon>
        <taxon>Ditrysia</taxon>
        <taxon>Papilionoidea</taxon>
        <taxon>Papilionidae</taxon>
        <taxon>Parnassiinae</taxon>
        <taxon>Parnassini</taxon>
        <taxon>Parnassius</taxon>
        <taxon>Parnassius</taxon>
    </lineage>
</organism>
<keyword evidence="3" id="KW-1185">Reference proteome</keyword>
<feature type="compositionally biased region" description="Basic residues" evidence="1">
    <location>
        <begin position="203"/>
        <end position="212"/>
    </location>
</feature>